<accession>A0A1X2I298</accession>
<organism evidence="1 2">
    <name type="scientific">Absidia repens</name>
    <dbReference type="NCBI Taxonomy" id="90262"/>
    <lineage>
        <taxon>Eukaryota</taxon>
        <taxon>Fungi</taxon>
        <taxon>Fungi incertae sedis</taxon>
        <taxon>Mucoromycota</taxon>
        <taxon>Mucoromycotina</taxon>
        <taxon>Mucoromycetes</taxon>
        <taxon>Mucorales</taxon>
        <taxon>Cunninghamellaceae</taxon>
        <taxon>Absidia</taxon>
    </lineage>
</organism>
<evidence type="ECO:0000313" key="1">
    <source>
        <dbReference type="EMBL" id="ORZ06909.1"/>
    </source>
</evidence>
<comment type="caution">
    <text evidence="1">The sequence shown here is derived from an EMBL/GenBank/DDBJ whole genome shotgun (WGS) entry which is preliminary data.</text>
</comment>
<protein>
    <submittedName>
        <fullName evidence="1">Uncharacterized protein</fullName>
    </submittedName>
</protein>
<reference evidence="1 2" key="1">
    <citation type="submission" date="2016-07" db="EMBL/GenBank/DDBJ databases">
        <title>Pervasive Adenine N6-methylation of Active Genes in Fungi.</title>
        <authorList>
            <consortium name="DOE Joint Genome Institute"/>
            <person name="Mondo S.J."/>
            <person name="Dannebaum R.O."/>
            <person name="Kuo R.C."/>
            <person name="Labutti K."/>
            <person name="Haridas S."/>
            <person name="Kuo A."/>
            <person name="Salamov A."/>
            <person name="Ahrendt S.R."/>
            <person name="Lipzen A."/>
            <person name="Sullivan W."/>
            <person name="Andreopoulos W.B."/>
            <person name="Clum A."/>
            <person name="Lindquist E."/>
            <person name="Daum C."/>
            <person name="Ramamoorthy G.K."/>
            <person name="Gryganskyi A."/>
            <person name="Culley D."/>
            <person name="Magnuson J.K."/>
            <person name="James T.Y."/>
            <person name="O'Malley M.A."/>
            <person name="Stajich J.E."/>
            <person name="Spatafora J.W."/>
            <person name="Visel A."/>
            <person name="Grigoriev I.V."/>
        </authorList>
    </citation>
    <scope>NUCLEOTIDE SEQUENCE [LARGE SCALE GENOMIC DNA]</scope>
    <source>
        <strain evidence="1 2">NRRL 1336</strain>
    </source>
</reference>
<dbReference type="AlphaFoldDB" id="A0A1X2I298"/>
<sequence length="107" mass="11875">MLLTPVNGGGVAPLSPVHERKMIKIASRNSSFIWINGPISSQVERKMQLWSRKPTVLNKKFFVSLLYLSNTHVALFLNVDDGVIKSTKTNEGKLRNQAIPSNVVPFG</sequence>
<dbReference type="EMBL" id="MCGE01000037">
    <property type="protein sequence ID" value="ORZ06909.1"/>
    <property type="molecule type" value="Genomic_DNA"/>
</dbReference>
<proteinExistence type="predicted"/>
<keyword evidence="2" id="KW-1185">Reference proteome</keyword>
<dbReference type="Proteomes" id="UP000193560">
    <property type="component" value="Unassembled WGS sequence"/>
</dbReference>
<gene>
    <name evidence="1" type="ORF">BCR42DRAFT_397554</name>
</gene>
<name>A0A1X2I298_9FUNG</name>
<evidence type="ECO:0000313" key="2">
    <source>
        <dbReference type="Proteomes" id="UP000193560"/>
    </source>
</evidence>